<organism evidence="2 3">
    <name type="scientific">Haemaphysalis longicornis</name>
    <name type="common">Bush tick</name>
    <dbReference type="NCBI Taxonomy" id="44386"/>
    <lineage>
        <taxon>Eukaryota</taxon>
        <taxon>Metazoa</taxon>
        <taxon>Ecdysozoa</taxon>
        <taxon>Arthropoda</taxon>
        <taxon>Chelicerata</taxon>
        <taxon>Arachnida</taxon>
        <taxon>Acari</taxon>
        <taxon>Parasitiformes</taxon>
        <taxon>Ixodida</taxon>
        <taxon>Ixodoidea</taxon>
        <taxon>Ixodidae</taxon>
        <taxon>Haemaphysalinae</taxon>
        <taxon>Haemaphysalis</taxon>
    </lineage>
</organism>
<reference evidence="2 3" key="1">
    <citation type="journal article" date="2020" name="Cell">
        <title>Large-Scale Comparative Analyses of Tick Genomes Elucidate Their Genetic Diversity and Vector Capacities.</title>
        <authorList>
            <consortium name="Tick Genome and Microbiome Consortium (TIGMIC)"/>
            <person name="Jia N."/>
            <person name="Wang J."/>
            <person name="Shi W."/>
            <person name="Du L."/>
            <person name="Sun Y."/>
            <person name="Zhan W."/>
            <person name="Jiang J.F."/>
            <person name="Wang Q."/>
            <person name="Zhang B."/>
            <person name="Ji P."/>
            <person name="Bell-Sakyi L."/>
            <person name="Cui X.M."/>
            <person name="Yuan T.T."/>
            <person name="Jiang B.G."/>
            <person name="Yang W.F."/>
            <person name="Lam T.T."/>
            <person name="Chang Q.C."/>
            <person name="Ding S.J."/>
            <person name="Wang X.J."/>
            <person name="Zhu J.G."/>
            <person name="Ruan X.D."/>
            <person name="Zhao L."/>
            <person name="Wei J.T."/>
            <person name="Ye R.Z."/>
            <person name="Que T.C."/>
            <person name="Du C.H."/>
            <person name="Zhou Y.H."/>
            <person name="Cheng J.X."/>
            <person name="Dai P.F."/>
            <person name="Guo W.B."/>
            <person name="Han X.H."/>
            <person name="Huang E.J."/>
            <person name="Li L.F."/>
            <person name="Wei W."/>
            <person name="Gao Y.C."/>
            <person name="Liu J.Z."/>
            <person name="Shao H.Z."/>
            <person name="Wang X."/>
            <person name="Wang C.C."/>
            <person name="Yang T.C."/>
            <person name="Huo Q.B."/>
            <person name="Li W."/>
            <person name="Chen H.Y."/>
            <person name="Chen S.E."/>
            <person name="Zhou L.G."/>
            <person name="Ni X.B."/>
            <person name="Tian J.H."/>
            <person name="Sheng Y."/>
            <person name="Liu T."/>
            <person name="Pan Y.S."/>
            <person name="Xia L.Y."/>
            <person name="Li J."/>
            <person name="Zhao F."/>
            <person name="Cao W.C."/>
        </authorList>
    </citation>
    <scope>NUCLEOTIDE SEQUENCE [LARGE SCALE GENOMIC DNA]</scope>
    <source>
        <strain evidence="2">HaeL-2018</strain>
    </source>
</reference>
<comment type="caution">
    <text evidence="2">The sequence shown here is derived from an EMBL/GenBank/DDBJ whole genome shotgun (WGS) entry which is preliminary data.</text>
</comment>
<dbReference type="EMBL" id="JABSTR010000006">
    <property type="protein sequence ID" value="KAH9372560.1"/>
    <property type="molecule type" value="Genomic_DNA"/>
</dbReference>
<dbReference type="InterPro" id="IPR021109">
    <property type="entry name" value="Peptidase_aspartic_dom_sf"/>
</dbReference>
<evidence type="ECO:0000313" key="3">
    <source>
        <dbReference type="Proteomes" id="UP000821853"/>
    </source>
</evidence>
<keyword evidence="3" id="KW-1185">Reference proteome</keyword>
<dbReference type="OrthoDB" id="10639960at2759"/>
<evidence type="ECO:0000256" key="1">
    <source>
        <dbReference type="SAM" id="MobiDB-lite"/>
    </source>
</evidence>
<proteinExistence type="predicted"/>
<name>A0A9J6GDU8_HAELO</name>
<evidence type="ECO:0000313" key="2">
    <source>
        <dbReference type="EMBL" id="KAH9372560.1"/>
    </source>
</evidence>
<feature type="region of interest" description="Disordered" evidence="1">
    <location>
        <begin position="34"/>
        <end position="61"/>
    </location>
</feature>
<feature type="compositionally biased region" description="Polar residues" evidence="1">
    <location>
        <begin position="41"/>
        <end position="60"/>
    </location>
</feature>
<accession>A0A9J6GDU8</accession>
<sequence length="405" mass="44298">MVNICQQYASCCTIDPEPAAGIERRSALLAATEVPQATRAPATSSTHGATTNETSHVQQDNESDISRTLAMVAKTQAQLAELLLRPPAPAAPIQIHSTSDTASAIPEYDGNVQRNLHDWIAQVERISGLAHWSPSLTQATAATRLRGPARDWNASYGTRYVSLETWKHALIARYHRRISSISSPSVDYGRPRRSSSTSAWWSLSTVRHCWIRGVARGSHLPTTTRLSRNEILTGTTQPYHEVTEGETIPSSLSAPFTWLQTPELLQLQRARTPSRQCSRPKTAATIRAQEHRAGRANDPGGRSATGRQANCFLKSAGGSLPIVNGFVNNRPVRVSIDSGANVSILSESAVGPEIRSHPWTTPDEIQVLNHTIKPEQAVALDIAVGTTHVHVFRTWSSRRCLTPWT</sequence>
<dbReference type="AlphaFoldDB" id="A0A9J6GDU8"/>
<dbReference type="VEuPathDB" id="VectorBase:HLOH_044347"/>
<dbReference type="SUPFAM" id="SSF50630">
    <property type="entry name" value="Acid proteases"/>
    <property type="match status" value="1"/>
</dbReference>
<dbReference type="Proteomes" id="UP000821853">
    <property type="component" value="Chromosome 4"/>
</dbReference>
<gene>
    <name evidence="2" type="ORF">HPB48_008722</name>
</gene>
<protein>
    <submittedName>
        <fullName evidence="2">Uncharacterized protein</fullName>
    </submittedName>
</protein>